<comment type="caution">
    <text evidence="1">The sequence shown here is derived from an EMBL/GenBank/DDBJ whole genome shotgun (WGS) entry which is preliminary data.</text>
</comment>
<keyword evidence="2" id="KW-1185">Reference proteome</keyword>
<proteinExistence type="predicted"/>
<evidence type="ECO:0000313" key="1">
    <source>
        <dbReference type="EMBL" id="KAH7673994.1"/>
    </source>
</evidence>
<gene>
    <name evidence="1" type="ORF">IHE45_08G042400</name>
</gene>
<evidence type="ECO:0000313" key="2">
    <source>
        <dbReference type="Proteomes" id="UP000827976"/>
    </source>
</evidence>
<organism evidence="1 2">
    <name type="scientific">Dioscorea alata</name>
    <name type="common">Purple yam</name>
    <dbReference type="NCBI Taxonomy" id="55571"/>
    <lineage>
        <taxon>Eukaryota</taxon>
        <taxon>Viridiplantae</taxon>
        <taxon>Streptophyta</taxon>
        <taxon>Embryophyta</taxon>
        <taxon>Tracheophyta</taxon>
        <taxon>Spermatophyta</taxon>
        <taxon>Magnoliopsida</taxon>
        <taxon>Liliopsida</taxon>
        <taxon>Dioscoreales</taxon>
        <taxon>Dioscoreaceae</taxon>
        <taxon>Dioscorea</taxon>
    </lineage>
</organism>
<sequence>MSASFMRRHSTSVIDHENKLNAWQESPRLSHHNQKIYTQGRQNEENSSSTEEIPNQKPTTELVKEIAALELEVVNLERHLLSLYRSVFYQCHTNSAAKINQSSPLEFEDESIQVGKTFHANSYQQFGRKNHSHCNCDGIKKNRASDCKQIEKSPAQDFPTNFPLCREAKIDIKRNFSARRTLADHLGTSTLIDNLADKSCRLSKDILRCVAAIYCKLSNPPIQQTQLFNSATPSASPSSSFSPQNLSDNWSPQCNYDVASSPLRFESVTDKSSSYISMIEVPKISVDGERFDYASKMLNIFRSLIQQLETVNPSKMKHEEQLAFWINIHNALVMHAFLAYGLHQNQMKSSTLSILKAAYNIGGCSVNAYDIQSSILRCQPHRSALWLRVIFSPTMKFTKANNKHKYAIDHPEPLVHFALSLGAHSDPGVRVYTSKNVLQDLKLAKQEYIQANVSIRKGHKITMPKLLYHYAKDANLELSDIIETICNCMPETRQTHMQRNFKGSFDKHIKWSSYKSTFRYLVHRDLAKDSESLFKLSSD</sequence>
<accession>A0ACB7VIB8</accession>
<dbReference type="Proteomes" id="UP000827976">
    <property type="component" value="Chromosome 8"/>
</dbReference>
<dbReference type="EMBL" id="CM037018">
    <property type="protein sequence ID" value="KAH7673994.1"/>
    <property type="molecule type" value="Genomic_DNA"/>
</dbReference>
<reference evidence="2" key="1">
    <citation type="journal article" date="2022" name="Nat. Commun.">
        <title>Chromosome evolution and the genetic basis of agronomically important traits in greater yam.</title>
        <authorList>
            <person name="Bredeson J.V."/>
            <person name="Lyons J.B."/>
            <person name="Oniyinde I.O."/>
            <person name="Okereke N.R."/>
            <person name="Kolade O."/>
            <person name="Nnabue I."/>
            <person name="Nwadili C.O."/>
            <person name="Hribova E."/>
            <person name="Parker M."/>
            <person name="Nwogha J."/>
            <person name="Shu S."/>
            <person name="Carlson J."/>
            <person name="Kariba R."/>
            <person name="Muthemba S."/>
            <person name="Knop K."/>
            <person name="Barton G.J."/>
            <person name="Sherwood A.V."/>
            <person name="Lopez-Montes A."/>
            <person name="Asiedu R."/>
            <person name="Jamnadass R."/>
            <person name="Muchugi A."/>
            <person name="Goodstein D."/>
            <person name="Egesi C.N."/>
            <person name="Featherston J."/>
            <person name="Asfaw A."/>
            <person name="Simpson G.G."/>
            <person name="Dolezel J."/>
            <person name="Hendre P.S."/>
            <person name="Van Deynze A."/>
            <person name="Kumar P.L."/>
            <person name="Obidiegwu J.E."/>
            <person name="Bhattacharjee R."/>
            <person name="Rokhsar D.S."/>
        </authorList>
    </citation>
    <scope>NUCLEOTIDE SEQUENCE [LARGE SCALE GENOMIC DNA]</scope>
    <source>
        <strain evidence="2">cv. TDa95/00328</strain>
    </source>
</reference>
<name>A0ACB7VIB8_DIOAL</name>
<protein>
    <submittedName>
        <fullName evidence="1">Ternary complex factor MIP1 leucine-zipper-containing protein</fullName>
    </submittedName>
</protein>